<dbReference type="EMBL" id="CVRI01000057">
    <property type="protein sequence ID" value="CRL02311.1"/>
    <property type="molecule type" value="Genomic_DNA"/>
</dbReference>
<dbReference type="Proteomes" id="UP000183832">
    <property type="component" value="Unassembled WGS sequence"/>
</dbReference>
<name>A0A1J1IQ12_9DIPT</name>
<dbReference type="Gene3D" id="3.30.930.10">
    <property type="entry name" value="Bira Bifunctional Protein, Domain 2"/>
    <property type="match status" value="1"/>
</dbReference>
<evidence type="ECO:0000313" key="3">
    <source>
        <dbReference type="Proteomes" id="UP000183832"/>
    </source>
</evidence>
<dbReference type="OrthoDB" id="5394539at2759"/>
<dbReference type="PANTHER" id="PTHR10745">
    <property type="entry name" value="GLYCYL-TRNA SYNTHETASE/DNA POLYMERASE SUBUNIT GAMMA-2"/>
    <property type="match status" value="1"/>
</dbReference>
<accession>A0A1J1IQ12</accession>
<dbReference type="Gene3D" id="3.40.50.800">
    <property type="entry name" value="Anticodon-binding domain"/>
    <property type="match status" value="1"/>
</dbReference>
<dbReference type="InterPro" id="IPR036621">
    <property type="entry name" value="Anticodon-bd_dom_sf"/>
</dbReference>
<feature type="domain" description="Anticodon-binding" evidence="1">
    <location>
        <begin position="288"/>
        <end position="348"/>
    </location>
</feature>
<dbReference type="InterPro" id="IPR045864">
    <property type="entry name" value="aa-tRNA-synth_II/BPL/LPL"/>
</dbReference>
<protein>
    <submittedName>
        <fullName evidence="2">CLUMA_CG015110, isoform A</fullName>
    </submittedName>
</protein>
<sequence>MSHFCRIKAFVNIERKANSFCLTNTTPLFEKFVRKVKNEYIKFHKERDPSMMILEKALDSTNEKCYDETLMENKAFNDSFQQIRTDKELPFSIMQEVYCSKLNPSNVVSFPTQHLLKTCYFIKSNLSKEVFYKIQRQHKIWWMKYGASPGKYTISDLKNESHFKYVNIKFESEDLALDVERLKLLSLKNVSKENFVLNNFLFREANKKRDIIPDVIETTVDLHIASLALLLDAVNFSSEYIALHRRSAPYQLALIISEASNDLIDLARYIELLILNTEPEIDILNDAVKITVNKQSLNERLENFDQIGIPYSIILDKTSLDEGFLKLRNRNTTLNETIHLSDVTKYLINIFKSP</sequence>
<dbReference type="SUPFAM" id="SSF52954">
    <property type="entry name" value="Class II aaRS ABD-related"/>
    <property type="match status" value="1"/>
</dbReference>
<gene>
    <name evidence="2" type="ORF">CLUMA_CG015110</name>
</gene>
<dbReference type="AlphaFoldDB" id="A0A1J1IQ12"/>
<evidence type="ECO:0000259" key="1">
    <source>
        <dbReference type="Pfam" id="PF03129"/>
    </source>
</evidence>
<reference evidence="2 3" key="1">
    <citation type="submission" date="2015-04" db="EMBL/GenBank/DDBJ databases">
        <authorList>
            <person name="Syromyatnikov M.Y."/>
            <person name="Popov V.N."/>
        </authorList>
    </citation>
    <scope>NUCLEOTIDE SEQUENCE [LARGE SCALE GENOMIC DNA]</scope>
</reference>
<dbReference type="GO" id="GO:0005739">
    <property type="term" value="C:mitochondrion"/>
    <property type="evidence" value="ECO:0007669"/>
    <property type="project" value="TreeGrafter"/>
</dbReference>
<evidence type="ECO:0000313" key="2">
    <source>
        <dbReference type="EMBL" id="CRL02311.1"/>
    </source>
</evidence>
<keyword evidence="3" id="KW-1185">Reference proteome</keyword>
<proteinExistence type="predicted"/>
<dbReference type="InterPro" id="IPR004154">
    <property type="entry name" value="Anticodon-bd"/>
</dbReference>
<dbReference type="GO" id="GO:0006264">
    <property type="term" value="P:mitochondrial DNA replication"/>
    <property type="evidence" value="ECO:0007669"/>
    <property type="project" value="TreeGrafter"/>
</dbReference>
<dbReference type="STRING" id="568069.A0A1J1IQ12"/>
<dbReference type="PANTHER" id="PTHR10745:SF8">
    <property type="entry name" value="DNA POLYMERASE SUBUNIT GAMMA-2, MITOCHONDRIAL"/>
    <property type="match status" value="1"/>
</dbReference>
<dbReference type="Pfam" id="PF03129">
    <property type="entry name" value="HGTP_anticodon"/>
    <property type="match status" value="1"/>
</dbReference>
<dbReference type="InterPro" id="IPR027031">
    <property type="entry name" value="Gly-tRNA_synthase/POLG2"/>
</dbReference>
<organism evidence="2 3">
    <name type="scientific">Clunio marinus</name>
    <dbReference type="NCBI Taxonomy" id="568069"/>
    <lineage>
        <taxon>Eukaryota</taxon>
        <taxon>Metazoa</taxon>
        <taxon>Ecdysozoa</taxon>
        <taxon>Arthropoda</taxon>
        <taxon>Hexapoda</taxon>
        <taxon>Insecta</taxon>
        <taxon>Pterygota</taxon>
        <taxon>Neoptera</taxon>
        <taxon>Endopterygota</taxon>
        <taxon>Diptera</taxon>
        <taxon>Nematocera</taxon>
        <taxon>Chironomoidea</taxon>
        <taxon>Chironomidae</taxon>
        <taxon>Clunio</taxon>
    </lineage>
</organism>